<organism evidence="7 8">
    <name type="scientific">Paractinoplanes durhamensis</name>
    <dbReference type="NCBI Taxonomy" id="113563"/>
    <lineage>
        <taxon>Bacteria</taxon>
        <taxon>Bacillati</taxon>
        <taxon>Actinomycetota</taxon>
        <taxon>Actinomycetes</taxon>
        <taxon>Micromonosporales</taxon>
        <taxon>Micromonosporaceae</taxon>
        <taxon>Paractinoplanes</taxon>
    </lineage>
</organism>
<dbReference type="InterPro" id="IPR029058">
    <property type="entry name" value="AB_hydrolase_fold"/>
</dbReference>
<dbReference type="SUPFAM" id="SSF53474">
    <property type="entry name" value="alpha/beta-Hydrolases"/>
    <property type="match status" value="1"/>
</dbReference>
<dbReference type="RefSeq" id="WP_203735055.1">
    <property type="nucleotide sequence ID" value="NZ_BAAATX010000034.1"/>
</dbReference>
<evidence type="ECO:0000256" key="1">
    <source>
        <dbReference type="ARBA" id="ARBA00010088"/>
    </source>
</evidence>
<feature type="signal peptide" evidence="4">
    <location>
        <begin position="1"/>
        <end position="21"/>
    </location>
</feature>
<sequence length="533" mass="58536">MRRRLLAAAVTIAVAATGAVATGARADARLKPGYPKLTWGTCTEQSLVSRKAECGTVTVPMDYKDPDGATVELAVSRIKHTVPEAQYQGIMLINPGGPGAKGQGLAVLGGLVPKKAGAAYDWIGFDPRGVGASKPSLSCDSTYAGYNRPEYVPTTTAIETTWLKRAEKYAKDCAEAGGDLLNHLKTQDTVRDMESIRLVLGANQINFYGFSYGTYLGQVYATMFPSRVRRMVLDGNVDPGRVWYDSNLDQDIAFDKNMKIYFGWLAEYDSVYHLGRNAKAIERLYYSERTRLATKPAAGVIGPSEFTDIFLQAGYYIFGWEEIAQAFSAWVKKRDPQPLKKLYDKNNPQEKGADNGYAVYLAVQCTDVQWPISWTKWTADNWEVHRKAPFETWANAWYNVPCRTWGGRAGIPTTVSGETAPPILLISETLDAATPFNGSLEVRKRFPRSALIEGVGGTTHAGSLFGDECIDNTIADYLATGVLPKRKPGERSDKRCPPIARPNPVADGGDKKPAKRSAVDPARLELQRALVQR</sequence>
<dbReference type="InterPro" id="IPR000073">
    <property type="entry name" value="AB_hydrolase_1"/>
</dbReference>
<evidence type="ECO:0000256" key="3">
    <source>
        <dbReference type="SAM" id="MobiDB-lite"/>
    </source>
</evidence>
<protein>
    <submittedName>
        <fullName evidence="7">Peptidase</fullName>
    </submittedName>
</protein>
<evidence type="ECO:0000259" key="5">
    <source>
        <dbReference type="Pfam" id="PF00561"/>
    </source>
</evidence>
<evidence type="ECO:0000256" key="4">
    <source>
        <dbReference type="SAM" id="SignalP"/>
    </source>
</evidence>
<keyword evidence="8" id="KW-1185">Reference proteome</keyword>
<proteinExistence type="inferred from homology"/>
<dbReference type="InterPro" id="IPR013595">
    <property type="entry name" value="Pept_S33_TAP-like_C"/>
</dbReference>
<evidence type="ECO:0000313" key="7">
    <source>
        <dbReference type="EMBL" id="GIE07202.1"/>
    </source>
</evidence>
<dbReference type="Pfam" id="PF08386">
    <property type="entry name" value="Abhydrolase_4"/>
    <property type="match status" value="1"/>
</dbReference>
<comment type="similarity">
    <text evidence="1">Belongs to the peptidase S33 family.</text>
</comment>
<dbReference type="Pfam" id="PF00561">
    <property type="entry name" value="Abhydrolase_1"/>
    <property type="match status" value="1"/>
</dbReference>
<evidence type="ECO:0000259" key="6">
    <source>
        <dbReference type="Pfam" id="PF08386"/>
    </source>
</evidence>
<feature type="compositionally biased region" description="Basic and acidic residues" evidence="3">
    <location>
        <begin position="487"/>
        <end position="496"/>
    </location>
</feature>
<accession>A0ABQ3ZBK1</accession>
<feature type="domain" description="AB hydrolase-1" evidence="5">
    <location>
        <begin position="90"/>
        <end position="268"/>
    </location>
</feature>
<keyword evidence="2" id="KW-0378">Hydrolase</keyword>
<keyword evidence="4" id="KW-0732">Signal</keyword>
<feature type="region of interest" description="Disordered" evidence="3">
    <location>
        <begin position="484"/>
        <end position="523"/>
    </location>
</feature>
<dbReference type="InterPro" id="IPR051601">
    <property type="entry name" value="Serine_prot/Carboxylest_S33"/>
</dbReference>
<comment type="caution">
    <text evidence="7">The sequence shown here is derived from an EMBL/GenBank/DDBJ whole genome shotgun (WGS) entry which is preliminary data.</text>
</comment>
<feature type="domain" description="Peptidase S33 tripeptidyl aminopeptidase-like C-terminal" evidence="6">
    <location>
        <begin position="393"/>
        <end position="486"/>
    </location>
</feature>
<evidence type="ECO:0000256" key="2">
    <source>
        <dbReference type="ARBA" id="ARBA00022801"/>
    </source>
</evidence>
<gene>
    <name evidence="7" type="ORF">Adu01nite_85520</name>
</gene>
<name>A0ABQ3ZBK1_9ACTN</name>
<dbReference type="Proteomes" id="UP000637628">
    <property type="component" value="Unassembled WGS sequence"/>
</dbReference>
<evidence type="ECO:0000313" key="8">
    <source>
        <dbReference type="Proteomes" id="UP000637628"/>
    </source>
</evidence>
<dbReference type="PANTHER" id="PTHR43248:SF25">
    <property type="entry name" value="AB HYDROLASE-1 DOMAIN-CONTAINING PROTEIN-RELATED"/>
    <property type="match status" value="1"/>
</dbReference>
<dbReference type="EMBL" id="BOML01000075">
    <property type="protein sequence ID" value="GIE07202.1"/>
    <property type="molecule type" value="Genomic_DNA"/>
</dbReference>
<feature type="chain" id="PRO_5046303562" evidence="4">
    <location>
        <begin position="22"/>
        <end position="533"/>
    </location>
</feature>
<dbReference type="PANTHER" id="PTHR43248">
    <property type="entry name" value="2-SUCCINYL-6-HYDROXY-2,4-CYCLOHEXADIENE-1-CARBOXYLATE SYNTHASE"/>
    <property type="match status" value="1"/>
</dbReference>
<reference evidence="7 8" key="1">
    <citation type="submission" date="2021-01" db="EMBL/GenBank/DDBJ databases">
        <title>Whole genome shotgun sequence of Actinoplanes durhamensis NBRC 14914.</title>
        <authorList>
            <person name="Komaki H."/>
            <person name="Tamura T."/>
        </authorList>
    </citation>
    <scope>NUCLEOTIDE SEQUENCE [LARGE SCALE GENOMIC DNA]</scope>
    <source>
        <strain evidence="7 8">NBRC 14914</strain>
    </source>
</reference>
<dbReference type="Gene3D" id="3.40.50.1820">
    <property type="entry name" value="alpha/beta hydrolase"/>
    <property type="match status" value="1"/>
</dbReference>